<feature type="compositionally biased region" description="Low complexity" evidence="3">
    <location>
        <begin position="265"/>
        <end position="277"/>
    </location>
</feature>
<dbReference type="GO" id="GO:0005737">
    <property type="term" value="C:cytoplasm"/>
    <property type="evidence" value="ECO:0007669"/>
    <property type="project" value="TreeGrafter"/>
</dbReference>
<dbReference type="VEuPathDB" id="ToxoDB:CSUI_002721"/>
<dbReference type="GO" id="GO:0005634">
    <property type="term" value="C:nucleus"/>
    <property type="evidence" value="ECO:0007669"/>
    <property type="project" value="TreeGrafter"/>
</dbReference>
<dbReference type="InterPro" id="IPR000504">
    <property type="entry name" value="RRM_dom"/>
</dbReference>
<dbReference type="Gene3D" id="3.30.70.330">
    <property type="match status" value="2"/>
</dbReference>
<feature type="compositionally biased region" description="Gly residues" evidence="3">
    <location>
        <begin position="278"/>
        <end position="287"/>
    </location>
</feature>
<evidence type="ECO:0000256" key="2">
    <source>
        <dbReference type="PROSITE-ProRule" id="PRU00176"/>
    </source>
</evidence>
<feature type="domain" description="RRM" evidence="4">
    <location>
        <begin position="183"/>
        <end position="256"/>
    </location>
</feature>
<dbReference type="SUPFAM" id="SSF54928">
    <property type="entry name" value="RNA-binding domain, RBD"/>
    <property type="match status" value="2"/>
</dbReference>
<feature type="compositionally biased region" description="Acidic residues" evidence="3">
    <location>
        <begin position="65"/>
        <end position="76"/>
    </location>
</feature>
<keyword evidence="6" id="KW-1185">Reference proteome</keyword>
<protein>
    <submittedName>
        <fullName evidence="5">Rna recognition motif-containing protein</fullName>
    </submittedName>
</protein>
<dbReference type="PANTHER" id="PTHR23003">
    <property type="entry name" value="RNA RECOGNITION MOTIF RRM DOMAIN CONTAINING PROTEIN"/>
    <property type="match status" value="1"/>
</dbReference>
<dbReference type="PROSITE" id="PS50102">
    <property type="entry name" value="RRM"/>
    <property type="match status" value="2"/>
</dbReference>
<gene>
    <name evidence="5" type="ORF">CSUI_002721</name>
</gene>
<sequence>MGSSRGSSRERRHTSSSSRQERRKAKATTARSRSRTPPPSSYEEKDSHRKTARSSCHKAEKWREDEEEGEEEEEYEEREKRRPLDHYRHHRHHTNGDLHVHARNSDASDHAGEDSPSSSSSSSASSSSSSLTNTSSHSSNSSNSSSRRKNAFTDWREKIERLVNEDTDQKSGSRGGRNPDRDKQIYVGALPRHATEEEVRAVFSSFGPITKVFHPKAGNSFLFLEYSTVDAAEMAVQAMQGFVLKGKMIHVTSATHSPLEKIRQSNSSSSSSSSSSTAGGGGGGGENAGDSKSDEMNEKNTSQRGGGSMPPPPPHSASQMAPPKRVILPKKKAPSRTGLFGISPYQQFATRAESEDLMNKVEGSRVVKVSNLPPDFEQADIKQVFDVFGAVMRIDCYLHRREAFIHFFEKSHANTAVNTMHGFDVGGYRLHVTLDSRNGAEPSTVVVLRNLMHFSQLDNDVQNEIYQECKKHGKVLERQIVQCVC</sequence>
<feature type="compositionally biased region" description="Basic and acidic residues" evidence="3">
    <location>
        <begin position="94"/>
        <end position="113"/>
    </location>
</feature>
<dbReference type="RefSeq" id="XP_067925101.1">
    <property type="nucleotide sequence ID" value="XM_068062920.1"/>
</dbReference>
<dbReference type="CDD" id="cd00590">
    <property type="entry name" value="RRM_SF"/>
    <property type="match status" value="2"/>
</dbReference>
<dbReference type="Pfam" id="PF00076">
    <property type="entry name" value="RRM_1"/>
    <property type="match status" value="2"/>
</dbReference>
<evidence type="ECO:0000256" key="3">
    <source>
        <dbReference type="SAM" id="MobiDB-lite"/>
    </source>
</evidence>
<dbReference type="SMART" id="SM00360">
    <property type="entry name" value="RRM"/>
    <property type="match status" value="2"/>
</dbReference>
<proteinExistence type="predicted"/>
<accession>A0A2C6L7N6</accession>
<dbReference type="EMBL" id="MIGC01001135">
    <property type="protein sequence ID" value="PHJ23425.1"/>
    <property type="molecule type" value="Genomic_DNA"/>
</dbReference>
<evidence type="ECO:0000259" key="4">
    <source>
        <dbReference type="PROSITE" id="PS50102"/>
    </source>
</evidence>
<feature type="region of interest" description="Disordered" evidence="3">
    <location>
        <begin position="1"/>
        <end position="184"/>
    </location>
</feature>
<feature type="domain" description="RRM" evidence="4">
    <location>
        <begin position="365"/>
        <end position="437"/>
    </location>
</feature>
<dbReference type="InterPro" id="IPR012677">
    <property type="entry name" value="Nucleotide-bd_a/b_plait_sf"/>
</dbReference>
<dbReference type="Proteomes" id="UP000221165">
    <property type="component" value="Unassembled WGS sequence"/>
</dbReference>
<dbReference type="AlphaFoldDB" id="A0A2C6L7N6"/>
<dbReference type="InterPro" id="IPR035979">
    <property type="entry name" value="RBD_domain_sf"/>
</dbReference>
<feature type="compositionally biased region" description="Low complexity" evidence="3">
    <location>
        <begin position="115"/>
        <end position="145"/>
    </location>
</feature>
<feature type="region of interest" description="Disordered" evidence="3">
    <location>
        <begin position="256"/>
        <end position="322"/>
    </location>
</feature>
<feature type="compositionally biased region" description="Basic and acidic residues" evidence="3">
    <location>
        <begin position="77"/>
        <end position="86"/>
    </location>
</feature>
<keyword evidence="1 2" id="KW-0694">RNA-binding</keyword>
<organism evidence="5 6">
    <name type="scientific">Cystoisospora suis</name>
    <dbReference type="NCBI Taxonomy" id="483139"/>
    <lineage>
        <taxon>Eukaryota</taxon>
        <taxon>Sar</taxon>
        <taxon>Alveolata</taxon>
        <taxon>Apicomplexa</taxon>
        <taxon>Conoidasida</taxon>
        <taxon>Coccidia</taxon>
        <taxon>Eucoccidiorida</taxon>
        <taxon>Eimeriorina</taxon>
        <taxon>Sarcocystidae</taxon>
        <taxon>Cystoisospora</taxon>
    </lineage>
</organism>
<dbReference type="GO" id="GO:0003729">
    <property type="term" value="F:mRNA binding"/>
    <property type="evidence" value="ECO:0007669"/>
    <property type="project" value="TreeGrafter"/>
</dbReference>
<comment type="caution">
    <text evidence="5">The sequence shown here is derived from an EMBL/GenBank/DDBJ whole genome shotgun (WGS) entry which is preliminary data.</text>
</comment>
<feature type="compositionally biased region" description="Basic and acidic residues" evidence="3">
    <location>
        <begin position="154"/>
        <end position="184"/>
    </location>
</feature>
<name>A0A2C6L7N6_9APIC</name>
<dbReference type="GeneID" id="94426131"/>
<feature type="compositionally biased region" description="Basic and acidic residues" evidence="3">
    <location>
        <begin position="289"/>
        <end position="298"/>
    </location>
</feature>
<reference evidence="5 6" key="1">
    <citation type="journal article" date="2017" name="Int. J. Parasitol.">
        <title>The genome of the protozoan parasite Cystoisospora suis and a reverse vaccinology approach to identify vaccine candidates.</title>
        <authorList>
            <person name="Palmieri N."/>
            <person name="Shrestha A."/>
            <person name="Ruttkowski B."/>
            <person name="Beck T."/>
            <person name="Vogl C."/>
            <person name="Tomley F."/>
            <person name="Blake D.P."/>
            <person name="Joachim A."/>
        </authorList>
    </citation>
    <scope>NUCLEOTIDE SEQUENCE [LARGE SCALE GENOMIC DNA]</scope>
    <source>
        <strain evidence="5 6">Wien I</strain>
    </source>
</reference>
<evidence type="ECO:0000256" key="1">
    <source>
        <dbReference type="ARBA" id="ARBA00022884"/>
    </source>
</evidence>
<dbReference type="OrthoDB" id="272703at2759"/>
<evidence type="ECO:0000313" key="6">
    <source>
        <dbReference type="Proteomes" id="UP000221165"/>
    </source>
</evidence>
<evidence type="ECO:0000313" key="5">
    <source>
        <dbReference type="EMBL" id="PHJ23425.1"/>
    </source>
</evidence>
<dbReference type="InterPro" id="IPR050374">
    <property type="entry name" value="RRT5_SRSF_SR"/>
</dbReference>